<dbReference type="Pfam" id="PF00959">
    <property type="entry name" value="Phage_lysozyme"/>
    <property type="match status" value="1"/>
</dbReference>
<keyword evidence="8" id="KW-1185">Reference proteome</keyword>
<dbReference type="EC" id="3.2.1.17" evidence="6"/>
<dbReference type="InterPro" id="IPR034690">
    <property type="entry name" value="Endolysin_T4_type"/>
</dbReference>
<dbReference type="HAMAP" id="MF_04110">
    <property type="entry name" value="ENDOLYSIN_T4"/>
    <property type="match status" value="1"/>
</dbReference>
<accession>A0ABT6N605</accession>
<protein>
    <recommendedName>
        <fullName evidence="6">Lysozyme</fullName>
        <ecNumber evidence="6">3.2.1.17</ecNumber>
    </recommendedName>
</protein>
<dbReference type="InterPro" id="IPR002196">
    <property type="entry name" value="Glyco_hydro_24"/>
</dbReference>
<dbReference type="CDD" id="cd16900">
    <property type="entry name" value="endolysin_R21-like"/>
    <property type="match status" value="1"/>
</dbReference>
<keyword evidence="5 6" id="KW-0326">Glycosidase</keyword>
<evidence type="ECO:0000256" key="6">
    <source>
        <dbReference type="RuleBase" id="RU003788"/>
    </source>
</evidence>
<dbReference type="SUPFAM" id="SSF53955">
    <property type="entry name" value="Lysozyme-like"/>
    <property type="match status" value="1"/>
</dbReference>
<evidence type="ECO:0000256" key="1">
    <source>
        <dbReference type="ARBA" id="ARBA00000632"/>
    </source>
</evidence>
<dbReference type="InterPro" id="IPR023347">
    <property type="entry name" value="Lysozyme_dom_sf"/>
</dbReference>
<dbReference type="PANTHER" id="PTHR38107:SF3">
    <property type="entry name" value="LYSOZYME RRRD-RELATED"/>
    <property type="match status" value="1"/>
</dbReference>
<sequence length="174" mass="18491">MTDDRAALSRVNRWPKLAAAIGATAAIITGTTVTKWESGGQQHLEAYHGAADAPGIWTICDGDTLNVKPGDRETSAGCAVRVDKRLVSFVAPVLKAAPTLKGHPYQLAASISLAYNIGAANFATSTVARRFRAGDWVGACTAFAMWNRANGKVVPGLVNRRTDEIKICLTELPK</sequence>
<keyword evidence="3 6" id="KW-0081">Bacteriolytic enzyme</keyword>
<organism evidence="7 8">
    <name type="scientific">Sphingomonas oryzagri</name>
    <dbReference type="NCBI Taxonomy" id="3042314"/>
    <lineage>
        <taxon>Bacteria</taxon>
        <taxon>Pseudomonadati</taxon>
        <taxon>Pseudomonadota</taxon>
        <taxon>Alphaproteobacteria</taxon>
        <taxon>Sphingomonadales</taxon>
        <taxon>Sphingomonadaceae</taxon>
        <taxon>Sphingomonas</taxon>
    </lineage>
</organism>
<dbReference type="InterPro" id="IPR023346">
    <property type="entry name" value="Lysozyme-like_dom_sf"/>
</dbReference>
<dbReference type="RefSeq" id="WP_281045889.1">
    <property type="nucleotide sequence ID" value="NZ_JARYGZ010000003.1"/>
</dbReference>
<dbReference type="InterPro" id="IPR051018">
    <property type="entry name" value="Bacteriophage_GH24"/>
</dbReference>
<evidence type="ECO:0000256" key="2">
    <source>
        <dbReference type="ARBA" id="ARBA00022529"/>
    </source>
</evidence>
<dbReference type="Proteomes" id="UP001160625">
    <property type="component" value="Unassembled WGS sequence"/>
</dbReference>
<evidence type="ECO:0000256" key="4">
    <source>
        <dbReference type="ARBA" id="ARBA00022801"/>
    </source>
</evidence>
<name>A0ABT6N605_9SPHN</name>
<comment type="similarity">
    <text evidence="6">Belongs to the glycosyl hydrolase 24 family.</text>
</comment>
<proteinExistence type="inferred from homology"/>
<keyword evidence="2 6" id="KW-0929">Antimicrobial</keyword>
<comment type="catalytic activity">
    <reaction evidence="1 6">
        <text>Hydrolysis of (1-&gt;4)-beta-linkages between N-acetylmuramic acid and N-acetyl-D-glucosamine residues in a peptidoglycan and between N-acetyl-D-glucosamine residues in chitodextrins.</text>
        <dbReference type="EC" id="3.2.1.17"/>
    </reaction>
</comment>
<reference evidence="7" key="1">
    <citation type="submission" date="2023-04" db="EMBL/GenBank/DDBJ databases">
        <title>Sphingomonas sp. MAHUQ-71 isolated from rice field.</title>
        <authorList>
            <person name="Huq M.A."/>
        </authorList>
    </citation>
    <scope>NUCLEOTIDE SEQUENCE</scope>
    <source>
        <strain evidence="7">MAHUQ-71</strain>
    </source>
</reference>
<dbReference type="EMBL" id="JARYGZ010000003">
    <property type="protein sequence ID" value="MDH7640530.1"/>
    <property type="molecule type" value="Genomic_DNA"/>
</dbReference>
<evidence type="ECO:0000313" key="8">
    <source>
        <dbReference type="Proteomes" id="UP001160625"/>
    </source>
</evidence>
<evidence type="ECO:0000313" key="7">
    <source>
        <dbReference type="EMBL" id="MDH7640530.1"/>
    </source>
</evidence>
<evidence type="ECO:0000256" key="5">
    <source>
        <dbReference type="ARBA" id="ARBA00023295"/>
    </source>
</evidence>
<dbReference type="Gene3D" id="1.10.530.40">
    <property type="match status" value="1"/>
</dbReference>
<evidence type="ECO:0000256" key="3">
    <source>
        <dbReference type="ARBA" id="ARBA00022638"/>
    </source>
</evidence>
<comment type="caution">
    <text evidence="7">The sequence shown here is derived from an EMBL/GenBank/DDBJ whole genome shotgun (WGS) entry which is preliminary data.</text>
</comment>
<gene>
    <name evidence="7" type="ORF">QGN17_17485</name>
</gene>
<dbReference type="PANTHER" id="PTHR38107">
    <property type="match status" value="1"/>
</dbReference>
<keyword evidence="4 6" id="KW-0378">Hydrolase</keyword>